<dbReference type="PROSITE" id="PS50977">
    <property type="entry name" value="HTH_TETR_2"/>
    <property type="match status" value="1"/>
</dbReference>
<proteinExistence type="predicted"/>
<dbReference type="GO" id="GO:0003677">
    <property type="term" value="F:DNA binding"/>
    <property type="evidence" value="ECO:0007669"/>
    <property type="project" value="UniProtKB-UniRule"/>
</dbReference>
<dbReference type="PANTHER" id="PTHR43479:SF11">
    <property type="entry name" value="ACREF_ENVCD OPERON REPRESSOR-RELATED"/>
    <property type="match status" value="1"/>
</dbReference>
<dbReference type="InterPro" id="IPR009057">
    <property type="entry name" value="Homeodomain-like_sf"/>
</dbReference>
<dbReference type="STRING" id="1423726.FC07_GL000409"/>
<dbReference type="AlphaFoldDB" id="A0A0R1GS43"/>
<keyword evidence="1 2" id="KW-0238">DNA-binding</keyword>
<dbReference type="OrthoDB" id="9810250at2"/>
<dbReference type="InterPro" id="IPR050624">
    <property type="entry name" value="HTH-type_Tx_Regulator"/>
</dbReference>
<dbReference type="PATRIC" id="fig|1423726.3.peg.425"/>
<dbReference type="PANTHER" id="PTHR43479">
    <property type="entry name" value="ACREF/ENVCD OPERON REPRESSOR-RELATED"/>
    <property type="match status" value="1"/>
</dbReference>
<feature type="DNA-binding region" description="H-T-H motif" evidence="2">
    <location>
        <begin position="35"/>
        <end position="54"/>
    </location>
</feature>
<protein>
    <submittedName>
        <fullName evidence="4">Transcription regulator</fullName>
    </submittedName>
</protein>
<dbReference type="SUPFAM" id="SSF46689">
    <property type="entry name" value="Homeodomain-like"/>
    <property type="match status" value="1"/>
</dbReference>
<comment type="caution">
    <text evidence="4">The sequence shown here is derived from an EMBL/GenBank/DDBJ whole genome shotgun (WGS) entry which is preliminary data.</text>
</comment>
<evidence type="ECO:0000313" key="4">
    <source>
        <dbReference type="EMBL" id="KRK34657.1"/>
    </source>
</evidence>
<gene>
    <name evidence="4" type="ORF">FC07_GL000409</name>
</gene>
<keyword evidence="5" id="KW-1185">Reference proteome</keyword>
<dbReference type="Gene3D" id="1.10.357.10">
    <property type="entry name" value="Tetracycline Repressor, domain 2"/>
    <property type="match status" value="1"/>
</dbReference>
<sequence length="204" mass="23592">MAATQHAQQLKNDSQTYLTTALFQLLATKELQQITVTELVKRAGVSRMAFYRNYQTLDDLLLAYFEPQMTRLFDLIMRPVPTNVKMDQLATYFDQFSAMLTLATKRHYEYLIQQLFNENMARYYQNQVTQLHLSAQQAQYWTTFMSNGVYGIWRTWLLNRDSATLTEIHDLLALFQNATAQALGSATSSDNGFGPFTKKDHSNE</sequence>
<reference evidence="4 5" key="1">
    <citation type="journal article" date="2015" name="Genome Announc.">
        <title>Expanding the biotechnology potential of lactobacilli through comparative genomics of 213 strains and associated genera.</title>
        <authorList>
            <person name="Sun Z."/>
            <person name="Harris H.M."/>
            <person name="McCann A."/>
            <person name="Guo C."/>
            <person name="Argimon S."/>
            <person name="Zhang W."/>
            <person name="Yang X."/>
            <person name="Jeffery I.B."/>
            <person name="Cooney J.C."/>
            <person name="Kagawa T.F."/>
            <person name="Liu W."/>
            <person name="Song Y."/>
            <person name="Salvetti E."/>
            <person name="Wrobel A."/>
            <person name="Rasinkangas P."/>
            <person name="Parkhill J."/>
            <person name="Rea M.C."/>
            <person name="O'Sullivan O."/>
            <person name="Ritari J."/>
            <person name="Douillard F.P."/>
            <person name="Paul Ross R."/>
            <person name="Yang R."/>
            <person name="Briner A.E."/>
            <person name="Felis G.E."/>
            <person name="de Vos W.M."/>
            <person name="Barrangou R."/>
            <person name="Klaenhammer T.R."/>
            <person name="Caufield P.W."/>
            <person name="Cui Y."/>
            <person name="Zhang H."/>
            <person name="O'Toole P.W."/>
        </authorList>
    </citation>
    <scope>NUCLEOTIDE SEQUENCE [LARGE SCALE GENOMIC DNA]</scope>
    <source>
        <strain evidence="4 5">DSM 20003</strain>
    </source>
</reference>
<dbReference type="RefSeq" id="WP_155797824.1">
    <property type="nucleotide sequence ID" value="NZ_AZDA01000090.1"/>
</dbReference>
<feature type="domain" description="HTH tetR-type" evidence="3">
    <location>
        <begin position="12"/>
        <end position="72"/>
    </location>
</feature>
<dbReference type="Proteomes" id="UP000051461">
    <property type="component" value="Unassembled WGS sequence"/>
</dbReference>
<dbReference type="InterPro" id="IPR001647">
    <property type="entry name" value="HTH_TetR"/>
</dbReference>
<evidence type="ECO:0000256" key="2">
    <source>
        <dbReference type="PROSITE-ProRule" id="PRU00335"/>
    </source>
</evidence>
<accession>A0A0R1GS43</accession>
<evidence type="ECO:0000313" key="5">
    <source>
        <dbReference type="Proteomes" id="UP000051461"/>
    </source>
</evidence>
<name>A0A0R1GS43_9LACO</name>
<evidence type="ECO:0000259" key="3">
    <source>
        <dbReference type="PROSITE" id="PS50977"/>
    </source>
</evidence>
<dbReference type="EMBL" id="AZDA01000090">
    <property type="protein sequence ID" value="KRK34657.1"/>
    <property type="molecule type" value="Genomic_DNA"/>
</dbReference>
<evidence type="ECO:0000256" key="1">
    <source>
        <dbReference type="ARBA" id="ARBA00023125"/>
    </source>
</evidence>
<dbReference type="Pfam" id="PF00440">
    <property type="entry name" value="TetR_N"/>
    <property type="match status" value="1"/>
</dbReference>
<organism evidence="4 5">
    <name type="scientific">Loigolactobacillus bifermentans DSM 20003</name>
    <dbReference type="NCBI Taxonomy" id="1423726"/>
    <lineage>
        <taxon>Bacteria</taxon>
        <taxon>Bacillati</taxon>
        <taxon>Bacillota</taxon>
        <taxon>Bacilli</taxon>
        <taxon>Lactobacillales</taxon>
        <taxon>Lactobacillaceae</taxon>
        <taxon>Loigolactobacillus</taxon>
    </lineage>
</organism>